<dbReference type="PANTHER" id="PTHR30535:SF34">
    <property type="entry name" value="MOLYBDATE-BINDING PROTEIN MOLA"/>
    <property type="match status" value="1"/>
</dbReference>
<sequence length="294" mass="31073">MSLRFAALRAALPLAALLLALVAPRVHAQASPRIVSLYAAHAENLAAMGAAGLLAGVSEPLGDVPVVGARDGAEAIMALRPDIVLARPMHRNTQPGLLEQLERLGTRVVCLQPSTLAELVPYWLELGRLAGREGEARAMARRFDDELTLLREQAAGIPPHKRKGVFFEAIHRQMKTVSPDSLAAFVLESAGGVNLAGDAQPVAGSNIAHFGLERVVALGDSLEVYVAQKGPMNPVSEREIRETPGLASLKAVREGRVALVDETLVSRPTPRLLEGVRAVAAALYPERAGQGGGS</sequence>
<dbReference type="Gene3D" id="3.40.50.1980">
    <property type="entry name" value="Nitrogenase molybdenum iron protein domain"/>
    <property type="match status" value="2"/>
</dbReference>
<dbReference type="PROSITE" id="PS50983">
    <property type="entry name" value="FE_B12_PBP"/>
    <property type="match status" value="1"/>
</dbReference>
<feature type="chain" id="PRO_5028892571" evidence="1">
    <location>
        <begin position="29"/>
        <end position="294"/>
    </location>
</feature>
<dbReference type="SUPFAM" id="SSF53807">
    <property type="entry name" value="Helical backbone' metal receptor"/>
    <property type="match status" value="1"/>
</dbReference>
<comment type="caution">
    <text evidence="3">The sequence shown here is derived from an EMBL/GenBank/DDBJ whole genome shotgun (WGS) entry which is preliminary data.</text>
</comment>
<dbReference type="AlphaFoldDB" id="A0A6V8LYL3"/>
<accession>A0A6V8LYL3</accession>
<protein>
    <submittedName>
        <fullName evidence="3">Vitamin B12-binding protein</fullName>
    </submittedName>
</protein>
<dbReference type="EMBL" id="BLTE01000011">
    <property type="protein sequence ID" value="GFK94737.1"/>
    <property type="molecule type" value="Genomic_DNA"/>
</dbReference>
<gene>
    <name evidence="3" type="primary">btuF</name>
    <name evidence="3" type="ORF">NNJEOMEG_02584</name>
</gene>
<dbReference type="RefSeq" id="WP_173085096.1">
    <property type="nucleotide sequence ID" value="NZ_BLTE01000011.1"/>
</dbReference>
<keyword evidence="1" id="KW-0732">Signal</keyword>
<evidence type="ECO:0000256" key="1">
    <source>
        <dbReference type="SAM" id="SignalP"/>
    </source>
</evidence>
<evidence type="ECO:0000313" key="4">
    <source>
        <dbReference type="Proteomes" id="UP000494245"/>
    </source>
</evidence>
<name>A0A6V8LYL3_9BACT</name>
<dbReference type="Proteomes" id="UP000494245">
    <property type="component" value="Unassembled WGS sequence"/>
</dbReference>
<dbReference type="Pfam" id="PF01497">
    <property type="entry name" value="Peripla_BP_2"/>
    <property type="match status" value="1"/>
</dbReference>
<dbReference type="PANTHER" id="PTHR30535">
    <property type="entry name" value="VITAMIN B12-BINDING PROTEIN"/>
    <property type="match status" value="1"/>
</dbReference>
<proteinExistence type="predicted"/>
<dbReference type="GO" id="GO:0071281">
    <property type="term" value="P:cellular response to iron ion"/>
    <property type="evidence" value="ECO:0007669"/>
    <property type="project" value="TreeGrafter"/>
</dbReference>
<dbReference type="InterPro" id="IPR050902">
    <property type="entry name" value="ABC_Transporter_SBP"/>
</dbReference>
<organism evidence="3 4">
    <name type="scientific">Fundidesulfovibrio magnetotacticus</name>
    <dbReference type="NCBI Taxonomy" id="2730080"/>
    <lineage>
        <taxon>Bacteria</taxon>
        <taxon>Pseudomonadati</taxon>
        <taxon>Thermodesulfobacteriota</taxon>
        <taxon>Desulfovibrionia</taxon>
        <taxon>Desulfovibrionales</taxon>
        <taxon>Desulfovibrionaceae</taxon>
        <taxon>Fundidesulfovibrio</taxon>
    </lineage>
</organism>
<reference evidence="3 4" key="1">
    <citation type="submission" date="2020-04" db="EMBL/GenBank/DDBJ databases">
        <authorList>
            <consortium name="Desulfovibrio sp. FSS-1 genome sequencing consortium"/>
            <person name="Shimoshige H."/>
            <person name="Kobayashi H."/>
            <person name="Maekawa T."/>
        </authorList>
    </citation>
    <scope>NUCLEOTIDE SEQUENCE [LARGE SCALE GENOMIC DNA]</scope>
    <source>
        <strain evidence="3 4">SIID29052-01</strain>
    </source>
</reference>
<evidence type="ECO:0000259" key="2">
    <source>
        <dbReference type="PROSITE" id="PS50983"/>
    </source>
</evidence>
<keyword evidence="4" id="KW-1185">Reference proteome</keyword>
<evidence type="ECO:0000313" key="3">
    <source>
        <dbReference type="EMBL" id="GFK94737.1"/>
    </source>
</evidence>
<dbReference type="InterPro" id="IPR002491">
    <property type="entry name" value="ABC_transptr_periplasmic_BD"/>
</dbReference>
<feature type="signal peptide" evidence="1">
    <location>
        <begin position="1"/>
        <end position="28"/>
    </location>
</feature>
<reference evidence="3 4" key="2">
    <citation type="submission" date="2020-05" db="EMBL/GenBank/DDBJ databases">
        <title>Draft genome sequence of Desulfovibrio sp. strainFSS-1.</title>
        <authorList>
            <person name="Shimoshige H."/>
            <person name="Kobayashi H."/>
            <person name="Maekawa T."/>
        </authorList>
    </citation>
    <scope>NUCLEOTIDE SEQUENCE [LARGE SCALE GENOMIC DNA]</scope>
    <source>
        <strain evidence="3 4">SIID29052-01</strain>
    </source>
</reference>
<feature type="domain" description="Fe/B12 periplasmic-binding" evidence="2">
    <location>
        <begin position="33"/>
        <end position="287"/>
    </location>
</feature>